<proteinExistence type="predicted"/>
<feature type="transmembrane region" description="Helical" evidence="1">
    <location>
        <begin position="55"/>
        <end position="74"/>
    </location>
</feature>
<keyword evidence="1" id="KW-0472">Membrane</keyword>
<dbReference type="EMBL" id="GGMR01006073">
    <property type="protein sequence ID" value="MBY18692.1"/>
    <property type="molecule type" value="Transcribed_RNA"/>
</dbReference>
<keyword evidence="1" id="KW-1133">Transmembrane helix</keyword>
<sequence>MNCRLSRLATVRSVCACICVCVLMTLHAVASLTLYQQNVSFLKRPEATASLYLPILFLSSLCMFTASVFHILCARKHFSNFFFLPFLALIIRDLTTIGHYDL</sequence>
<organism evidence="2">
    <name type="scientific">Schizaphis graminum</name>
    <name type="common">Green bug aphid</name>
    <dbReference type="NCBI Taxonomy" id="13262"/>
    <lineage>
        <taxon>Eukaryota</taxon>
        <taxon>Metazoa</taxon>
        <taxon>Ecdysozoa</taxon>
        <taxon>Arthropoda</taxon>
        <taxon>Hexapoda</taxon>
        <taxon>Insecta</taxon>
        <taxon>Pterygota</taxon>
        <taxon>Neoptera</taxon>
        <taxon>Paraneoptera</taxon>
        <taxon>Hemiptera</taxon>
        <taxon>Sternorrhyncha</taxon>
        <taxon>Aphidomorpha</taxon>
        <taxon>Aphidoidea</taxon>
        <taxon>Aphididae</taxon>
        <taxon>Aphidini</taxon>
        <taxon>Schizaphis</taxon>
    </lineage>
</organism>
<feature type="transmembrane region" description="Helical" evidence="1">
    <location>
        <begin position="81"/>
        <end position="100"/>
    </location>
</feature>
<feature type="transmembrane region" description="Helical" evidence="1">
    <location>
        <begin position="12"/>
        <end position="35"/>
    </location>
</feature>
<keyword evidence="1" id="KW-0812">Transmembrane</keyword>
<reference evidence="2" key="1">
    <citation type="submission" date="2018-04" db="EMBL/GenBank/DDBJ databases">
        <title>Transcriptome of Schizaphis graminum biotype I.</title>
        <authorList>
            <person name="Scully E.D."/>
            <person name="Geib S.M."/>
            <person name="Palmer N.A."/>
            <person name="Koch K."/>
            <person name="Bradshaw J."/>
            <person name="Heng-Moss T."/>
            <person name="Sarath G."/>
        </authorList>
    </citation>
    <scope>NUCLEOTIDE SEQUENCE</scope>
</reference>
<gene>
    <name evidence="2" type="ORF">g.86509</name>
</gene>
<evidence type="ECO:0000256" key="1">
    <source>
        <dbReference type="SAM" id="Phobius"/>
    </source>
</evidence>
<evidence type="ECO:0000313" key="2">
    <source>
        <dbReference type="EMBL" id="MBY18692.1"/>
    </source>
</evidence>
<name>A0A2S2NP17_SCHGA</name>
<accession>A0A2S2NP17</accession>
<dbReference type="AlphaFoldDB" id="A0A2S2NP17"/>
<protein>
    <submittedName>
        <fullName evidence="2">Uncharacterized protein</fullName>
    </submittedName>
</protein>